<dbReference type="RefSeq" id="WP_048092693.1">
    <property type="nucleotide sequence ID" value="NZ_CP009552.1"/>
</dbReference>
<dbReference type="Proteomes" id="UP000030624">
    <property type="component" value="Chromosome"/>
</dbReference>
<dbReference type="KEGG" id="gac:GACE_1722"/>
<dbReference type="PANTHER" id="PTHR11096:SF0">
    <property type="entry name" value="RNA 3'-TERMINAL PHOSPHATE CYCLASE"/>
    <property type="match status" value="1"/>
</dbReference>
<dbReference type="Gene3D" id="3.30.360.20">
    <property type="entry name" value="RNA 3'-terminal phosphate cyclase, insert domain"/>
    <property type="match status" value="1"/>
</dbReference>
<comment type="subcellular location">
    <subcellularLocation>
        <location evidence="5">Cytoplasm</location>
    </subcellularLocation>
</comment>
<keyword evidence="5" id="KW-0963">Cytoplasm</keyword>
<evidence type="ECO:0000259" key="7">
    <source>
        <dbReference type="Pfam" id="PF01137"/>
    </source>
</evidence>
<feature type="binding site" evidence="5">
    <location>
        <begin position="277"/>
        <end position="281"/>
    </location>
    <ligand>
        <name>ATP</name>
        <dbReference type="ChEBI" id="CHEBI:30616"/>
    </ligand>
</feature>
<comment type="similarity">
    <text evidence="1 5">Belongs to the RNA 3'-terminal cyclase family. Type 1 subfamily.</text>
</comment>
<gene>
    <name evidence="5" type="primary">rtcA</name>
    <name evidence="9" type="ORF">GACE_1722</name>
</gene>
<evidence type="ECO:0000256" key="2">
    <source>
        <dbReference type="ARBA" id="ARBA00021428"/>
    </source>
</evidence>
<feature type="active site" description="Tele-AMP-histidine intermediate" evidence="5">
    <location>
        <position position="303"/>
    </location>
</feature>
<dbReference type="GeneID" id="24798300"/>
<dbReference type="AlphaFoldDB" id="A0A0A7GIH6"/>
<dbReference type="NCBIfam" id="TIGR03399">
    <property type="entry name" value="RNA_3prim_cycl"/>
    <property type="match status" value="1"/>
</dbReference>
<keyword evidence="4 5" id="KW-0547">Nucleotide-binding</keyword>
<evidence type="ECO:0000256" key="6">
    <source>
        <dbReference type="NCBIfam" id="TIGR03399"/>
    </source>
</evidence>
<evidence type="ECO:0000256" key="5">
    <source>
        <dbReference type="HAMAP-Rule" id="MF_00200"/>
    </source>
</evidence>
<organism evidence="9 10">
    <name type="scientific">Geoglobus acetivorans</name>
    <dbReference type="NCBI Taxonomy" id="565033"/>
    <lineage>
        <taxon>Archaea</taxon>
        <taxon>Methanobacteriati</taxon>
        <taxon>Methanobacteriota</taxon>
        <taxon>Archaeoglobi</taxon>
        <taxon>Archaeoglobales</taxon>
        <taxon>Archaeoglobaceae</taxon>
        <taxon>Geoglobus</taxon>
    </lineage>
</organism>
<comment type="function">
    <text evidence="5">Catalyzes the conversion of 3'-phosphate to a 2',3'-cyclic phosphodiester at the end of RNA. The mechanism of action of the enzyme occurs in 3 steps: (A) adenylation of the enzyme by ATP; (B) transfer of adenylate to an RNA-N3'P to produce RNA-N3'PP5'A; (C) and attack of the adjacent 2'-hydroxyl on the 3'-phosphorus in the diester linkage to produce the cyclic end product. The biological role of this enzyme is unknown but it is likely to function in some aspects of cellular RNA processing.</text>
</comment>
<dbReference type="GO" id="GO:0005737">
    <property type="term" value="C:cytoplasm"/>
    <property type="evidence" value="ECO:0007669"/>
    <property type="project" value="UniProtKB-SubCell"/>
</dbReference>
<dbReference type="InterPro" id="IPR017770">
    <property type="entry name" value="RNA3'_term_phos_cyc_type_1"/>
</dbReference>
<evidence type="ECO:0000256" key="4">
    <source>
        <dbReference type="ARBA" id="ARBA00022741"/>
    </source>
</evidence>
<name>A0A0A7GIH6_GEOAI</name>
<dbReference type="PROSITE" id="PS01287">
    <property type="entry name" value="RTC"/>
    <property type="match status" value="1"/>
</dbReference>
<dbReference type="InterPro" id="IPR023797">
    <property type="entry name" value="RNA3'_phos_cyclase_dom"/>
</dbReference>
<dbReference type="InterPro" id="IPR000228">
    <property type="entry name" value="RNA3'_term_phos_cyc"/>
</dbReference>
<feature type="domain" description="RNA 3'-terminal phosphate cyclase insert" evidence="8">
    <location>
        <begin position="185"/>
        <end position="268"/>
    </location>
</feature>
<comment type="catalytic activity">
    <reaction evidence="5">
        <text>a 3'-end 3'-phospho-ribonucleotide-RNA + ATP = a 3'-end 2',3'-cyclophospho-ribonucleotide-RNA + AMP + diphosphate</text>
        <dbReference type="Rhea" id="RHEA:23976"/>
        <dbReference type="Rhea" id="RHEA-COMP:10463"/>
        <dbReference type="Rhea" id="RHEA-COMP:10464"/>
        <dbReference type="ChEBI" id="CHEBI:30616"/>
        <dbReference type="ChEBI" id="CHEBI:33019"/>
        <dbReference type="ChEBI" id="CHEBI:83062"/>
        <dbReference type="ChEBI" id="CHEBI:83064"/>
        <dbReference type="ChEBI" id="CHEBI:456215"/>
        <dbReference type="EC" id="6.5.1.4"/>
    </reaction>
</comment>
<dbReference type="InterPro" id="IPR013791">
    <property type="entry name" value="RNA3'-term_phos_cycl_insert"/>
</dbReference>
<dbReference type="SUPFAM" id="SSF55205">
    <property type="entry name" value="EPT/RTPC-like"/>
    <property type="match status" value="1"/>
</dbReference>
<dbReference type="InterPro" id="IPR037136">
    <property type="entry name" value="RNA3'_phos_cyclase_dom_sf"/>
</dbReference>
<dbReference type="Gene3D" id="3.65.10.20">
    <property type="entry name" value="RNA 3'-terminal phosphate cyclase domain"/>
    <property type="match status" value="1"/>
</dbReference>
<dbReference type="STRING" id="565033.GACE_1722"/>
<dbReference type="InterPro" id="IPR020719">
    <property type="entry name" value="RNA3'_term_phos_cycl-like_CS"/>
</dbReference>
<feature type="binding site" evidence="5">
    <location>
        <position position="100"/>
    </location>
    <ligand>
        <name>ATP</name>
        <dbReference type="ChEBI" id="CHEBI:30616"/>
    </ligand>
</feature>
<evidence type="ECO:0000259" key="8">
    <source>
        <dbReference type="Pfam" id="PF05189"/>
    </source>
</evidence>
<accession>A0A0A7GIH6</accession>
<feature type="domain" description="RNA 3'-terminal phosphate cyclase" evidence="7">
    <location>
        <begin position="8"/>
        <end position="320"/>
    </location>
</feature>
<evidence type="ECO:0000313" key="9">
    <source>
        <dbReference type="EMBL" id="AIY90752.1"/>
    </source>
</evidence>
<dbReference type="Pfam" id="PF01137">
    <property type="entry name" value="RTC"/>
    <property type="match status" value="1"/>
</dbReference>
<keyword evidence="5" id="KW-0067">ATP-binding</keyword>
<dbReference type="eggNOG" id="arCOG04125">
    <property type="taxonomic scope" value="Archaea"/>
</dbReference>
<proteinExistence type="inferred from homology"/>
<dbReference type="GO" id="GO:0005524">
    <property type="term" value="F:ATP binding"/>
    <property type="evidence" value="ECO:0007669"/>
    <property type="project" value="UniProtKB-KW"/>
</dbReference>
<evidence type="ECO:0000256" key="3">
    <source>
        <dbReference type="ARBA" id="ARBA00022598"/>
    </source>
</evidence>
<dbReference type="Pfam" id="PF05189">
    <property type="entry name" value="RTC_insert"/>
    <property type="match status" value="1"/>
</dbReference>
<dbReference type="EC" id="6.5.1.4" evidence="5 6"/>
<dbReference type="HOGENOM" id="CLU_027882_0_0_2"/>
<dbReference type="InterPro" id="IPR036553">
    <property type="entry name" value="RPTC_insert"/>
</dbReference>
<sequence length="331" mass="35850">MIRIDGSYGEGGGQILRSSIALSCITGEDVEIYNIRASRPKPGLAAQHLKGIETAKVLCNGRVEGLRVGSTRVIFRPGRIRVRDLKVDIGTAGSITLLLQTLMPPLLHAGRECRIEITGGTDVKWSPSVDYFAFVLGDVLKEMGAEFEIELIRRGYYPRGGGKIVVKILSGELKGKKFKRVECCTVRGISHCSNLPAHVAERQAKSAEEVLREHGLQSEIRTEVRRDVSTGSGITLFCKYKGSISYGEKGKPAEKVGGGAALEIIGEIGSPGTFDRHLADQVMIPGVIARGVTVYSSTEITRHILSNAYVINSFIDGSVEIKDDTIRISGI</sequence>
<dbReference type="InterPro" id="IPR013792">
    <property type="entry name" value="RNA3'P_cycl/enolpyr_Trfase_a/b"/>
</dbReference>
<dbReference type="PANTHER" id="PTHR11096">
    <property type="entry name" value="RNA 3' TERMINAL PHOSPHATE CYCLASE"/>
    <property type="match status" value="1"/>
</dbReference>
<protein>
    <recommendedName>
        <fullName evidence="2 5">RNA 3'-terminal phosphate cyclase</fullName>
        <shortName evidence="5">RNA cyclase</shortName>
        <shortName evidence="5">RNA-3'-phosphate cyclase</shortName>
        <ecNumber evidence="5 6">6.5.1.4</ecNumber>
    </recommendedName>
</protein>
<dbReference type="GO" id="GO:0006396">
    <property type="term" value="P:RNA processing"/>
    <property type="evidence" value="ECO:0007669"/>
    <property type="project" value="UniProtKB-UniRule"/>
</dbReference>
<evidence type="ECO:0000256" key="1">
    <source>
        <dbReference type="ARBA" id="ARBA00009206"/>
    </source>
</evidence>
<dbReference type="HAMAP" id="MF_00200">
    <property type="entry name" value="RTC"/>
    <property type="match status" value="1"/>
</dbReference>
<keyword evidence="3 5" id="KW-0436">Ligase</keyword>
<evidence type="ECO:0000313" key="10">
    <source>
        <dbReference type="Proteomes" id="UP000030624"/>
    </source>
</evidence>
<dbReference type="GO" id="GO:0003963">
    <property type="term" value="F:RNA-3'-phosphate cyclase activity"/>
    <property type="evidence" value="ECO:0007669"/>
    <property type="project" value="UniProtKB-UniRule"/>
</dbReference>
<dbReference type="EMBL" id="CP009552">
    <property type="protein sequence ID" value="AIY90752.1"/>
    <property type="molecule type" value="Genomic_DNA"/>
</dbReference>
<dbReference type="PIRSF" id="PIRSF005378">
    <property type="entry name" value="RNA3'_term_phos_cycl_euk"/>
    <property type="match status" value="1"/>
</dbReference>
<reference evidence="9 10" key="1">
    <citation type="journal article" date="2015" name="Appl. Environ. Microbiol.">
        <title>The Geoglobus acetivorans genome: Fe(III) reduction, acetate utilization, autotrophic growth, and degradation of aromatic compounds in a hyperthermophilic archaeon.</title>
        <authorList>
            <person name="Mardanov A.V."/>
            <person name="Slododkina G.B."/>
            <person name="Slobodkin A.I."/>
            <person name="Beletsky A.V."/>
            <person name="Gavrilov S.N."/>
            <person name="Kublanov I.V."/>
            <person name="Bonch-Osmolovskaya E.A."/>
            <person name="Skryabin K.G."/>
            <person name="Ravin N.V."/>
        </authorList>
    </citation>
    <scope>NUCLEOTIDE SEQUENCE [LARGE SCALE GENOMIC DNA]</scope>
    <source>
        <strain evidence="9 10">SBH6</strain>
    </source>
</reference>